<keyword evidence="2" id="KW-1185">Reference proteome</keyword>
<proteinExistence type="predicted"/>
<comment type="caution">
    <text evidence="1">The sequence shown here is derived from an EMBL/GenBank/DDBJ whole genome shotgun (WGS) entry which is preliminary data.</text>
</comment>
<gene>
    <name evidence="1" type="ORF">PDJAM_G00018780</name>
</gene>
<dbReference type="Proteomes" id="UP000830395">
    <property type="component" value="Chromosome 10"/>
</dbReference>
<dbReference type="EMBL" id="CM040984">
    <property type="protein sequence ID" value="MCJ8737003.1"/>
    <property type="molecule type" value="Genomic_DNA"/>
</dbReference>
<protein>
    <submittedName>
        <fullName evidence="1">Uncharacterized protein</fullName>
    </submittedName>
</protein>
<accession>A0ACC5YNH6</accession>
<reference evidence="1" key="1">
    <citation type="submission" date="2020-02" db="EMBL/GenBank/DDBJ databases">
        <title>Genome sequencing of the panga catfish, Pangasius djambal.</title>
        <authorList>
            <person name="Wen M."/>
            <person name="Zahm M."/>
            <person name="Roques C."/>
            <person name="Cabau C."/>
            <person name="Klopp C."/>
            <person name="Donnadieu C."/>
            <person name="Jouanno E."/>
            <person name="Avarre J.-C."/>
            <person name="Campet M."/>
            <person name="Ha T."/>
            <person name="Dugue R."/>
            <person name="Lampietro C."/>
            <person name="Louis A."/>
            <person name="Herpin A."/>
            <person name="Echchiki A."/>
            <person name="Berthelot C."/>
            <person name="Parey E."/>
            <person name="Roest-Crollius H."/>
            <person name="Braasch I."/>
            <person name="Postlethwait J.H."/>
            <person name="Bobe J."/>
            <person name="Montfort J."/>
            <person name="Bouchez O."/>
            <person name="Begum T."/>
            <person name="Schartl M."/>
            <person name="Gustiano R."/>
            <person name="Guiguen Y."/>
        </authorList>
    </citation>
    <scope>NUCLEOTIDE SEQUENCE</scope>
    <source>
        <strain evidence="1">Pdj_M5554</strain>
    </source>
</reference>
<organism evidence="1 2">
    <name type="scientific">Pangasius djambal</name>
    <dbReference type="NCBI Taxonomy" id="1691987"/>
    <lineage>
        <taxon>Eukaryota</taxon>
        <taxon>Metazoa</taxon>
        <taxon>Chordata</taxon>
        <taxon>Craniata</taxon>
        <taxon>Vertebrata</taxon>
        <taxon>Euteleostomi</taxon>
        <taxon>Actinopterygii</taxon>
        <taxon>Neopterygii</taxon>
        <taxon>Teleostei</taxon>
        <taxon>Ostariophysi</taxon>
        <taxon>Siluriformes</taxon>
        <taxon>Pangasiidae</taxon>
        <taxon>Pangasius</taxon>
    </lineage>
</organism>
<sequence length="252" mass="28681">MTDVFIALSEINLNYKQCLVVPKTCSRGRKNSVGLSDCPLPALDTESRSYSFFMDTWELNPHSVTPAAKVLARCVASGTMSQKELDDVPRGPEIFSSRLLEIEQLNKIKQEIDQVSLDLELLRLEKNSADVTHSYYLSQRFASLQQFTSHLQEVLREQTSLRQRLMKPLCQQNLPVQADLHRYVVTLMAMVVEFIETLEMKMKIVHSIPTSDESMRNLNNGMTQLLAQVTEVESLTKQVLQWSGKPKDNMSS</sequence>
<evidence type="ECO:0000313" key="1">
    <source>
        <dbReference type="EMBL" id="MCJ8737003.1"/>
    </source>
</evidence>
<evidence type="ECO:0000313" key="2">
    <source>
        <dbReference type="Proteomes" id="UP000830395"/>
    </source>
</evidence>
<name>A0ACC5YNH6_9TELE</name>